<evidence type="ECO:0000256" key="11">
    <source>
        <dbReference type="ARBA" id="ARBA00045497"/>
    </source>
</evidence>
<comment type="function">
    <text evidence="11">Mediates influx of magnesium ions. Alternates between open and closed states. Activated by low cytoplasmic Mg(2+) levels. Inactive when cytoplasmic Mg(2+) levels are high.</text>
</comment>
<comment type="subcellular location">
    <subcellularLocation>
        <location evidence="1">Cell membrane</location>
        <topology evidence="1">Multi-pass membrane protein</topology>
    </subcellularLocation>
    <subcellularLocation>
        <location evidence="12">Membrane</location>
        <topology evidence="12">Multi-pass membrane protein</topology>
    </subcellularLocation>
</comment>
<evidence type="ECO:0000256" key="10">
    <source>
        <dbReference type="ARBA" id="ARBA00034269"/>
    </source>
</evidence>
<evidence type="ECO:0000256" key="1">
    <source>
        <dbReference type="ARBA" id="ARBA00004651"/>
    </source>
</evidence>
<dbReference type="EMBL" id="LR593886">
    <property type="protein sequence ID" value="VTR92583.1"/>
    <property type="molecule type" value="Genomic_DNA"/>
</dbReference>
<dbReference type="GO" id="GO:0005886">
    <property type="term" value="C:plasma membrane"/>
    <property type="evidence" value="ECO:0007669"/>
    <property type="project" value="UniProtKB-SubCell"/>
</dbReference>
<evidence type="ECO:0000256" key="5">
    <source>
        <dbReference type="ARBA" id="ARBA00022692"/>
    </source>
</evidence>
<dbReference type="NCBIfam" id="TIGR00383">
    <property type="entry name" value="corA"/>
    <property type="match status" value="1"/>
</dbReference>
<dbReference type="Gene3D" id="3.30.460.20">
    <property type="entry name" value="CorA soluble domain-like"/>
    <property type="match status" value="1"/>
</dbReference>
<keyword evidence="3 12" id="KW-0813">Transport</keyword>
<keyword evidence="5 12" id="KW-0812">Transmembrane</keyword>
<dbReference type="AlphaFoldDB" id="A0A6P2CUJ4"/>
<dbReference type="PANTHER" id="PTHR46494:SF1">
    <property type="entry name" value="CORA FAMILY METAL ION TRANSPORTER (EUROFUNG)"/>
    <property type="match status" value="1"/>
</dbReference>
<evidence type="ECO:0000256" key="8">
    <source>
        <dbReference type="ARBA" id="ARBA00023065"/>
    </source>
</evidence>
<comment type="catalytic activity">
    <reaction evidence="10">
        <text>Mg(2+)(in) = Mg(2+)(out)</text>
        <dbReference type="Rhea" id="RHEA:29827"/>
        <dbReference type="ChEBI" id="CHEBI:18420"/>
    </reaction>
</comment>
<sequence>MITVHRWNGSCCERTGAEGLPESAATIPAEEFIWVDMSSPTPEEEARVFQKFFAVHMLTLEDITRMRREPDQGAHFPKVEEFPDYLFVIVNPLPPGLSKLAASRGKVPEGEAKLPSASRMLRRHRPQLSAVLTKNVLITHSMESVACIASAHQFLARHGDSARRGPDYVFHIVLDAMVDEYAPVVEWVAGKLDRLESRIFTRPTAKLISGILKLKRIVTGMRKTLIIEREVLSRLIRGEFELVEAREIAYYRNVYDHLVRYTELIEAAREMVSDLGETHLAAVSNRLNQIMKVLTMISTTILPLTLISSVYGMNFKHMPELEWEWGYPLALGLMVLTGITSLAFFRWKKWI</sequence>
<keyword evidence="6 12" id="KW-0460">Magnesium</keyword>
<dbReference type="RefSeq" id="WP_162667424.1">
    <property type="nucleotide sequence ID" value="NZ_LR593886.1"/>
</dbReference>
<dbReference type="CDD" id="cd12822">
    <property type="entry name" value="TmCorA-like"/>
    <property type="match status" value="1"/>
</dbReference>
<evidence type="ECO:0000256" key="12">
    <source>
        <dbReference type="RuleBase" id="RU362010"/>
    </source>
</evidence>
<dbReference type="KEGG" id="gms:SOIL9_51310"/>
<protein>
    <recommendedName>
        <fullName evidence="12">Magnesium transport protein CorA</fullName>
    </recommendedName>
</protein>
<gene>
    <name evidence="12" type="primary">corA</name>
    <name evidence="13" type="ORF">SOIL9_51310</name>
</gene>
<dbReference type="GO" id="GO:0015095">
    <property type="term" value="F:magnesium ion transmembrane transporter activity"/>
    <property type="evidence" value="ECO:0007669"/>
    <property type="project" value="UniProtKB-UniRule"/>
</dbReference>
<reference evidence="13 14" key="1">
    <citation type="submission" date="2019-05" db="EMBL/GenBank/DDBJ databases">
        <authorList>
            <consortium name="Science for Life Laboratories"/>
        </authorList>
    </citation>
    <scope>NUCLEOTIDE SEQUENCE [LARGE SCALE GENOMIC DNA]</scope>
    <source>
        <strain evidence="13">Soil9</strain>
    </source>
</reference>
<proteinExistence type="inferred from homology"/>
<name>A0A6P2CUJ4_9BACT</name>
<dbReference type="InterPro" id="IPR045863">
    <property type="entry name" value="CorA_TM1_TM2"/>
</dbReference>
<evidence type="ECO:0000313" key="13">
    <source>
        <dbReference type="EMBL" id="VTR92583.1"/>
    </source>
</evidence>
<feature type="transmembrane region" description="Helical" evidence="12">
    <location>
        <begin position="325"/>
        <end position="345"/>
    </location>
</feature>
<dbReference type="FunFam" id="1.20.58.340:FF:000004">
    <property type="entry name" value="Magnesium transport protein CorA"/>
    <property type="match status" value="1"/>
</dbReference>
<dbReference type="InterPro" id="IPR004488">
    <property type="entry name" value="Mg/Co-transport_prot_CorA"/>
</dbReference>
<organism evidence="13 14">
    <name type="scientific">Gemmata massiliana</name>
    <dbReference type="NCBI Taxonomy" id="1210884"/>
    <lineage>
        <taxon>Bacteria</taxon>
        <taxon>Pseudomonadati</taxon>
        <taxon>Planctomycetota</taxon>
        <taxon>Planctomycetia</taxon>
        <taxon>Gemmatales</taxon>
        <taxon>Gemmataceae</taxon>
        <taxon>Gemmata</taxon>
    </lineage>
</organism>
<keyword evidence="14" id="KW-1185">Reference proteome</keyword>
<dbReference type="GO" id="GO:0000287">
    <property type="term" value="F:magnesium ion binding"/>
    <property type="evidence" value="ECO:0007669"/>
    <property type="project" value="TreeGrafter"/>
</dbReference>
<feature type="transmembrane region" description="Helical" evidence="12">
    <location>
        <begin position="293"/>
        <end position="313"/>
    </location>
</feature>
<dbReference type="PANTHER" id="PTHR46494">
    <property type="entry name" value="CORA FAMILY METAL ION TRANSPORTER (EUROFUNG)"/>
    <property type="match status" value="1"/>
</dbReference>
<evidence type="ECO:0000313" key="14">
    <source>
        <dbReference type="Proteomes" id="UP000464178"/>
    </source>
</evidence>
<dbReference type="SUPFAM" id="SSF144083">
    <property type="entry name" value="Magnesium transport protein CorA, transmembrane region"/>
    <property type="match status" value="1"/>
</dbReference>
<accession>A0A6P2CUJ4</accession>
<dbReference type="InterPro" id="IPR045861">
    <property type="entry name" value="CorA_cytoplasmic_dom"/>
</dbReference>
<evidence type="ECO:0000256" key="6">
    <source>
        <dbReference type="ARBA" id="ARBA00022842"/>
    </source>
</evidence>
<dbReference type="Pfam" id="PF01544">
    <property type="entry name" value="CorA"/>
    <property type="match status" value="1"/>
</dbReference>
<evidence type="ECO:0000256" key="9">
    <source>
        <dbReference type="ARBA" id="ARBA00023136"/>
    </source>
</evidence>
<dbReference type="Proteomes" id="UP000464178">
    <property type="component" value="Chromosome"/>
</dbReference>
<keyword evidence="9 12" id="KW-0472">Membrane</keyword>
<keyword evidence="8 12" id="KW-0406">Ion transport</keyword>
<keyword evidence="7 12" id="KW-1133">Transmembrane helix</keyword>
<evidence type="ECO:0000256" key="3">
    <source>
        <dbReference type="ARBA" id="ARBA00022448"/>
    </source>
</evidence>
<dbReference type="SUPFAM" id="SSF143865">
    <property type="entry name" value="CorA soluble domain-like"/>
    <property type="match status" value="1"/>
</dbReference>
<dbReference type="InterPro" id="IPR002523">
    <property type="entry name" value="MgTranspt_CorA/ZnTranspt_ZntB"/>
</dbReference>
<evidence type="ECO:0000256" key="2">
    <source>
        <dbReference type="ARBA" id="ARBA00009765"/>
    </source>
</evidence>
<dbReference type="GO" id="GO:0050897">
    <property type="term" value="F:cobalt ion binding"/>
    <property type="evidence" value="ECO:0007669"/>
    <property type="project" value="TreeGrafter"/>
</dbReference>
<keyword evidence="4 12" id="KW-1003">Cell membrane</keyword>
<comment type="similarity">
    <text evidence="2 12">Belongs to the CorA metal ion transporter (MIT) (TC 1.A.35) family.</text>
</comment>
<dbReference type="Gene3D" id="1.20.58.340">
    <property type="entry name" value="Magnesium transport protein CorA, transmembrane region"/>
    <property type="match status" value="2"/>
</dbReference>
<dbReference type="GO" id="GO:0015087">
    <property type="term" value="F:cobalt ion transmembrane transporter activity"/>
    <property type="evidence" value="ECO:0007669"/>
    <property type="project" value="UniProtKB-UniRule"/>
</dbReference>
<evidence type="ECO:0000256" key="4">
    <source>
        <dbReference type="ARBA" id="ARBA00022475"/>
    </source>
</evidence>
<evidence type="ECO:0000256" key="7">
    <source>
        <dbReference type="ARBA" id="ARBA00022989"/>
    </source>
</evidence>